<comment type="similarity">
    <text evidence="2 6">Belongs to the complex I LYR family. SDHAF3 subfamily.</text>
</comment>
<evidence type="ECO:0000256" key="3">
    <source>
        <dbReference type="ARBA" id="ARBA00022946"/>
    </source>
</evidence>
<evidence type="ECO:0000256" key="6">
    <source>
        <dbReference type="RuleBase" id="RU368039"/>
    </source>
</evidence>
<comment type="subcellular location">
    <subcellularLocation>
        <location evidence="1 6">Mitochondrion matrix</location>
    </subcellularLocation>
</comment>
<dbReference type="RefSeq" id="XP_037137877.1">
    <property type="nucleotide sequence ID" value="XM_037281982.1"/>
</dbReference>
<comment type="function">
    <text evidence="6">Plays an essential role in the assembly of succinate dehydrogenase (SDH), an enzyme complex (also referred to as respiratory complex II) that is a component of both the tricarboxylic acid (TCA) cycle and the mitochondrial electron transport chain, and which couples the oxidation of succinate to fumarate with the reduction of ubiquinone (coenzyme Q) to ubiquinol. Promotes maturation of the iron-sulfur protein subunit of the SDH catalytic dimer, protecting it from the deleterious effects of oxidants. May act together with SDHAF1.</text>
</comment>
<dbReference type="AlphaFoldDB" id="A0A7G3ZCG6"/>
<dbReference type="PANTHER" id="PTHR13137">
    <property type="entry name" value="DC11 ACN9 HOMOLOG"/>
    <property type="match status" value="1"/>
</dbReference>
<dbReference type="KEGG" id="tgb:HG536_0B00630"/>
<comment type="subunit">
    <text evidence="6">Interacts with the iron-sulfur protein subunit within the SDH catalytic dimer.</text>
</comment>
<evidence type="ECO:0000256" key="1">
    <source>
        <dbReference type="ARBA" id="ARBA00004305"/>
    </source>
</evidence>
<keyword evidence="3" id="KW-0809">Transit peptide</keyword>
<keyword evidence="4 6" id="KW-0496">Mitochondrion</keyword>
<evidence type="ECO:0000313" key="8">
    <source>
        <dbReference type="Proteomes" id="UP000515788"/>
    </source>
</evidence>
<organism evidence="7 8">
    <name type="scientific">Torulaspora globosa</name>
    <dbReference type="NCBI Taxonomy" id="48254"/>
    <lineage>
        <taxon>Eukaryota</taxon>
        <taxon>Fungi</taxon>
        <taxon>Dikarya</taxon>
        <taxon>Ascomycota</taxon>
        <taxon>Saccharomycotina</taxon>
        <taxon>Saccharomycetes</taxon>
        <taxon>Saccharomycetales</taxon>
        <taxon>Saccharomycetaceae</taxon>
        <taxon>Torulaspora</taxon>
    </lineage>
</organism>
<dbReference type="GO" id="GO:0034553">
    <property type="term" value="P:mitochondrial respiratory chain complex II assembly"/>
    <property type="evidence" value="ECO:0007669"/>
    <property type="project" value="UniProtKB-UniRule"/>
</dbReference>
<dbReference type="Pfam" id="PF13233">
    <property type="entry name" value="Complex1_LYR_2"/>
    <property type="match status" value="1"/>
</dbReference>
<dbReference type="Proteomes" id="UP000515788">
    <property type="component" value="Chromosome 2"/>
</dbReference>
<keyword evidence="8" id="KW-1185">Reference proteome</keyword>
<evidence type="ECO:0000256" key="2">
    <source>
        <dbReference type="ARBA" id="ARBA00006020"/>
    </source>
</evidence>
<evidence type="ECO:0000313" key="7">
    <source>
        <dbReference type="EMBL" id="QLL31202.1"/>
    </source>
</evidence>
<evidence type="ECO:0000256" key="5">
    <source>
        <dbReference type="ARBA" id="ARBA00023186"/>
    </source>
</evidence>
<accession>A0A7G3ZCG6</accession>
<dbReference type="CDD" id="cd20270">
    <property type="entry name" value="Complex1_LYR_SDHAF3_LYRM10"/>
    <property type="match status" value="1"/>
</dbReference>
<reference evidence="7 8" key="1">
    <citation type="submission" date="2020-06" db="EMBL/GenBank/DDBJ databases">
        <title>The yeast mating-type switching endonuclease HO is a domesticated member of an unorthodox homing genetic element family.</title>
        <authorList>
            <person name="Coughlan A.Y."/>
            <person name="Lombardi L."/>
            <person name="Braun-Galleani S."/>
            <person name="Martos A.R."/>
            <person name="Galeote V."/>
            <person name="Bigey F."/>
            <person name="Dequin S."/>
            <person name="Byrne K.P."/>
            <person name="Wolfe K.H."/>
        </authorList>
    </citation>
    <scope>NUCLEOTIDE SEQUENCE [LARGE SCALE GENOMIC DNA]</scope>
    <source>
        <strain evidence="7 8">CBS764</strain>
    </source>
</reference>
<keyword evidence="5 6" id="KW-0143">Chaperone</keyword>
<protein>
    <recommendedName>
        <fullName evidence="6">Succinate dehydrogenase assembly factor 3</fullName>
        <shortName evidence="6">SDH assembly factor 3</shortName>
        <shortName evidence="6">SDHAF3</shortName>
    </recommendedName>
</protein>
<dbReference type="GeneID" id="59324321"/>
<name>A0A7G3ZCG6_9SACH</name>
<dbReference type="EMBL" id="CP059247">
    <property type="protein sequence ID" value="QLL31202.1"/>
    <property type="molecule type" value="Genomic_DNA"/>
</dbReference>
<dbReference type="PANTHER" id="PTHR13137:SF6">
    <property type="entry name" value="SUCCINATE DEHYDROGENASE ASSEMBLY FACTOR 3, MITOCHONDRIAL"/>
    <property type="match status" value="1"/>
</dbReference>
<gene>
    <name evidence="7" type="ORF">HG536_0B00630</name>
</gene>
<dbReference type="GO" id="GO:0005759">
    <property type="term" value="C:mitochondrial matrix"/>
    <property type="evidence" value="ECO:0007669"/>
    <property type="project" value="UniProtKB-SubCell"/>
</dbReference>
<dbReference type="GO" id="GO:0005758">
    <property type="term" value="C:mitochondrial intermembrane space"/>
    <property type="evidence" value="ECO:0007669"/>
    <property type="project" value="TreeGrafter"/>
</dbReference>
<dbReference type="InterPro" id="IPR008381">
    <property type="entry name" value="SDHAF3/Sdh7"/>
</dbReference>
<dbReference type="OrthoDB" id="278329at2759"/>
<proteinExistence type="inferred from homology"/>
<sequence length="136" mass="15740">MRANCTQLQRASSVLQAARRGRRATESQPLLPPLHLYRRILREHKNLPVLQRELGDNYVKNEFKLHKGIDNPLHIVGFLASWQDYLHLISKGDWLEGTLTSEVLEKLSPEQVVQLYELMKETQQVRDGKVADDDNN</sequence>
<evidence type="ECO:0000256" key="4">
    <source>
        <dbReference type="ARBA" id="ARBA00023128"/>
    </source>
</evidence>
<dbReference type="GO" id="GO:0006105">
    <property type="term" value="P:succinate metabolic process"/>
    <property type="evidence" value="ECO:0007669"/>
    <property type="project" value="TreeGrafter"/>
</dbReference>